<proteinExistence type="predicted"/>
<feature type="transmembrane region" description="Helical" evidence="6">
    <location>
        <begin position="725"/>
        <end position="745"/>
    </location>
</feature>
<reference evidence="8 9" key="1">
    <citation type="journal article" date="2011" name="Front. Microbiol.">
        <title>Genomic signatures of strain selection and enhancement in Bacillus atrophaeus var. globigii, a historical biowarfare simulant.</title>
        <authorList>
            <person name="Gibbons H.S."/>
            <person name="Broomall S.M."/>
            <person name="McNew L.A."/>
            <person name="Daligault H."/>
            <person name="Chapman C."/>
            <person name="Bruce D."/>
            <person name="Karavis M."/>
            <person name="Krepps M."/>
            <person name="McGregor P.A."/>
            <person name="Hong C."/>
            <person name="Park K.H."/>
            <person name="Akmal A."/>
            <person name="Feldman A."/>
            <person name="Lin J.S."/>
            <person name="Chang W.E."/>
            <person name="Higgs B.W."/>
            <person name="Demirev P."/>
            <person name="Lindquist J."/>
            <person name="Liem A."/>
            <person name="Fochler E."/>
            <person name="Read T.D."/>
            <person name="Tapia R."/>
            <person name="Johnson S."/>
            <person name="Bishop-Lilly K.A."/>
            <person name="Detter C."/>
            <person name="Han C."/>
            <person name="Sozhamannan S."/>
            <person name="Rosenzweig C.N."/>
            <person name="Skowronski E.W."/>
        </authorList>
    </citation>
    <scope>NUCLEOTIDE SEQUENCE [LARGE SCALE GENOMIC DNA]</scope>
    <source>
        <strain evidence="8 9">AK5</strain>
    </source>
</reference>
<protein>
    <submittedName>
        <fullName evidence="8">RND transporter</fullName>
    </submittedName>
</protein>
<comment type="caution">
    <text evidence="8">The sequence shown here is derived from an EMBL/GenBank/DDBJ whole genome shotgun (WGS) entry which is preliminary data.</text>
</comment>
<dbReference type="InterPro" id="IPR050545">
    <property type="entry name" value="Mycobact_MmpL"/>
</dbReference>
<feature type="domain" description="Membrane transport protein MMPL" evidence="7">
    <location>
        <begin position="557"/>
        <end position="780"/>
    </location>
</feature>
<dbReference type="SUPFAM" id="SSF82866">
    <property type="entry name" value="Multidrug efflux transporter AcrB transmembrane domain"/>
    <property type="match status" value="2"/>
</dbReference>
<feature type="transmembrane region" description="Helical" evidence="6">
    <location>
        <begin position="751"/>
        <end position="774"/>
    </location>
</feature>
<feature type="transmembrane region" description="Helical" evidence="6">
    <location>
        <begin position="294"/>
        <end position="318"/>
    </location>
</feature>
<evidence type="ECO:0000256" key="4">
    <source>
        <dbReference type="ARBA" id="ARBA00022989"/>
    </source>
</evidence>
<evidence type="ECO:0000313" key="8">
    <source>
        <dbReference type="EMBL" id="RUO21742.1"/>
    </source>
</evidence>
<dbReference type="AlphaFoldDB" id="A0A432VYK8"/>
<keyword evidence="5 6" id="KW-0472">Membrane</keyword>
<feature type="transmembrane region" description="Helical" evidence="6">
    <location>
        <begin position="338"/>
        <end position="363"/>
    </location>
</feature>
<evidence type="ECO:0000313" key="9">
    <source>
        <dbReference type="Proteomes" id="UP000288212"/>
    </source>
</evidence>
<gene>
    <name evidence="8" type="ORF">CWE06_02515</name>
</gene>
<feature type="transmembrane region" description="Helical" evidence="6">
    <location>
        <begin position="651"/>
        <end position="673"/>
    </location>
</feature>
<dbReference type="PANTHER" id="PTHR33406:SF10">
    <property type="entry name" value="SSD DOMAIN-CONTAINING PROTEIN"/>
    <property type="match status" value="1"/>
</dbReference>
<comment type="subcellular location">
    <subcellularLocation>
        <location evidence="1">Cell membrane</location>
        <topology evidence="1">Multi-pass membrane protein</topology>
    </subcellularLocation>
</comment>
<feature type="transmembrane region" description="Helical" evidence="6">
    <location>
        <begin position="425"/>
        <end position="442"/>
    </location>
</feature>
<keyword evidence="4 6" id="KW-1133">Transmembrane helix</keyword>
<dbReference type="RefSeq" id="WP_126790851.1">
    <property type="nucleotide sequence ID" value="NZ_PIPI01000001.1"/>
</dbReference>
<sequence length="788" mass="86475">MNDTNNKKFDLVEIHGHSGRFEKILFNFRLPWLLFFAVITAFLFYHAAQVRPDASLQKMIPGNHEFIQNFFKYSDDLAAMGNAVRISVETTEGDIFTPEYQDLLREITDEISFLNGVNRSGMRSIWTPNVRWSEVTEEGFVGGPVIPQNYDGSQESMEQLQQNILRSGTVGDLVANNFRSALIYVPLNEIDPETGESLDYHQFSQQLESQIRARYETDTIKVQIVGFAKVIGDLIDGALLVGGFFFLAMLITFAMLFAYSRCVRSSIVVLLCSGIAVIWQLGIIKLIGSGINPYSMLVPFLVFAIGVSHGVQIINAVIANRVEGYDKVGASRIAFRGLYVAGLTALISDAVGFTTLMVIDVAVIKELAIAASIGVAVIVLTNLGLLPILTSYIGVSPRGVKYLEEVQKKDHPIFQLFDRFTQPKWAIGAVVIAGLMATWGIYKAQDLQIGDLDTGAPELRADSRYNLDNAFQVANYSASTDIFVVMAETAPGACIHYQNMALMDRFQWHMENVPGVQAVRSIAYVSKLGMAGINEGNLKWSSINRDNFVMNASISQAPSGLINGDCSMAPVIIYLNDHKADTLNRVVDEVRAFSAAFPSDDLDFLLAAGNAGIEAATNKVIEDAQFRMLLWVYGVVIALCLITFRSIRTVLCIVLPLMFTTIMSQALMAMLGIGIKVATLPVIALGVGIGVDYGIYIYSKMQEALKQGMDLTESYLYALSKTGKAVGFTGLTLAIGVATWIWSPIKFQADMGLLLTFMFIWNMLGALILIPALARIFGVKPKKPAAGL</sequence>
<feature type="transmembrane region" description="Helical" evidence="6">
    <location>
        <begin position="679"/>
        <end position="699"/>
    </location>
</feature>
<dbReference type="EMBL" id="PIPI01000001">
    <property type="protein sequence ID" value="RUO21742.1"/>
    <property type="molecule type" value="Genomic_DNA"/>
</dbReference>
<evidence type="ECO:0000259" key="7">
    <source>
        <dbReference type="Pfam" id="PF03176"/>
    </source>
</evidence>
<dbReference type="PANTHER" id="PTHR33406">
    <property type="entry name" value="MEMBRANE PROTEIN MJ1562-RELATED"/>
    <property type="match status" value="1"/>
</dbReference>
<feature type="transmembrane region" description="Helical" evidence="6">
    <location>
        <begin position="369"/>
        <end position="395"/>
    </location>
</feature>
<dbReference type="OrthoDB" id="5963930at2"/>
<evidence type="ECO:0000256" key="5">
    <source>
        <dbReference type="ARBA" id="ARBA00023136"/>
    </source>
</evidence>
<evidence type="ECO:0000256" key="1">
    <source>
        <dbReference type="ARBA" id="ARBA00004651"/>
    </source>
</evidence>
<keyword evidence="3 6" id="KW-0812">Transmembrane</keyword>
<accession>A0A432VYK8</accession>
<dbReference type="Pfam" id="PF03176">
    <property type="entry name" value="MMPL"/>
    <property type="match status" value="2"/>
</dbReference>
<keyword evidence="2" id="KW-1003">Cell membrane</keyword>
<dbReference type="Proteomes" id="UP000288212">
    <property type="component" value="Unassembled WGS sequence"/>
</dbReference>
<feature type="transmembrane region" description="Helical" evidence="6">
    <location>
        <begin position="237"/>
        <end position="259"/>
    </location>
</feature>
<feature type="transmembrane region" description="Helical" evidence="6">
    <location>
        <begin position="266"/>
        <end position="288"/>
    </location>
</feature>
<dbReference type="Gene3D" id="1.20.1640.10">
    <property type="entry name" value="Multidrug efflux transporter AcrB transmembrane domain"/>
    <property type="match status" value="2"/>
</dbReference>
<dbReference type="GO" id="GO:0005886">
    <property type="term" value="C:plasma membrane"/>
    <property type="evidence" value="ECO:0007669"/>
    <property type="project" value="UniProtKB-SubCell"/>
</dbReference>
<feature type="domain" description="Membrane transport protein MMPL" evidence="7">
    <location>
        <begin position="206"/>
        <end position="396"/>
    </location>
</feature>
<keyword evidence="9" id="KW-1185">Reference proteome</keyword>
<evidence type="ECO:0000256" key="2">
    <source>
        <dbReference type="ARBA" id="ARBA00022475"/>
    </source>
</evidence>
<organism evidence="8 9">
    <name type="scientific">Aliidiomarina haloalkalitolerans</name>
    <dbReference type="NCBI Taxonomy" id="859059"/>
    <lineage>
        <taxon>Bacteria</taxon>
        <taxon>Pseudomonadati</taxon>
        <taxon>Pseudomonadota</taxon>
        <taxon>Gammaproteobacteria</taxon>
        <taxon>Alteromonadales</taxon>
        <taxon>Idiomarinaceae</taxon>
        <taxon>Aliidiomarina</taxon>
    </lineage>
</organism>
<name>A0A432VYK8_9GAMM</name>
<evidence type="ECO:0000256" key="6">
    <source>
        <dbReference type="SAM" id="Phobius"/>
    </source>
</evidence>
<evidence type="ECO:0000256" key="3">
    <source>
        <dbReference type="ARBA" id="ARBA00022692"/>
    </source>
</evidence>
<feature type="transmembrane region" description="Helical" evidence="6">
    <location>
        <begin position="628"/>
        <end position="644"/>
    </location>
</feature>
<feature type="transmembrane region" description="Helical" evidence="6">
    <location>
        <begin position="30"/>
        <end position="48"/>
    </location>
</feature>
<dbReference type="InterPro" id="IPR004869">
    <property type="entry name" value="MMPL_dom"/>
</dbReference>